<sequence>MFSRKNKEGTERLSRSIAAYNAGIGMRGAAVHSLPAKQPYFVQAAPSAVVKPVQLLRITTHGQGNAERAGGGVGSGIKTGNEVRAIIQSNDTSDITQAISLLRRSIHNREQYSHLFTNIEPNHAERIAHERRWLADLEAAFSSIQSNHAANLHRTMNGGPATVNVTHHGNAAAIQGNAADSRFVSLPSLGTQDNDKKQQA</sequence>
<dbReference type="EMBL" id="SNWP01000012">
    <property type="protein sequence ID" value="TDO25736.1"/>
    <property type="molecule type" value="Genomic_DNA"/>
</dbReference>
<dbReference type="Proteomes" id="UP000295741">
    <property type="component" value="Unassembled WGS sequence"/>
</dbReference>
<evidence type="ECO:0000313" key="1">
    <source>
        <dbReference type="EMBL" id="TDO25736.1"/>
    </source>
</evidence>
<dbReference type="RefSeq" id="WP_133475230.1">
    <property type="nucleotide sequence ID" value="NZ_SNWP01000012.1"/>
</dbReference>
<evidence type="ECO:0000313" key="2">
    <source>
        <dbReference type="Proteomes" id="UP000295741"/>
    </source>
</evidence>
<reference evidence="1 2" key="1">
    <citation type="submission" date="2019-03" db="EMBL/GenBank/DDBJ databases">
        <title>Genomic Encyclopedia of Archaeal and Bacterial Type Strains, Phase II (KMG-II): from individual species to whole genera.</title>
        <authorList>
            <person name="Goeker M."/>
        </authorList>
    </citation>
    <scope>NUCLEOTIDE SEQUENCE [LARGE SCALE GENOMIC DNA]</scope>
    <source>
        <strain evidence="1 2">DSM 28323</strain>
    </source>
</reference>
<gene>
    <name evidence="1" type="ORF">BC659_2659</name>
</gene>
<protein>
    <submittedName>
        <fullName evidence="1">Uncharacterized protein</fullName>
    </submittedName>
</protein>
<accession>A0A4R6IUW1</accession>
<comment type="caution">
    <text evidence="1">The sequence shown here is derived from an EMBL/GenBank/DDBJ whole genome shotgun (WGS) entry which is preliminary data.</text>
</comment>
<keyword evidence="2" id="KW-1185">Reference proteome</keyword>
<organism evidence="1 2">
    <name type="scientific">Sediminibacterium goheungense</name>
    <dbReference type="NCBI Taxonomy" id="1086393"/>
    <lineage>
        <taxon>Bacteria</taxon>
        <taxon>Pseudomonadati</taxon>
        <taxon>Bacteroidota</taxon>
        <taxon>Chitinophagia</taxon>
        <taxon>Chitinophagales</taxon>
        <taxon>Chitinophagaceae</taxon>
        <taxon>Sediminibacterium</taxon>
    </lineage>
</organism>
<dbReference type="AlphaFoldDB" id="A0A4R6IUW1"/>
<proteinExistence type="predicted"/>
<name>A0A4R6IUW1_9BACT</name>